<dbReference type="PANTHER" id="PTHR43281">
    <property type="entry name" value="FARNESYL DIPHOSPHATE SYNTHASE"/>
    <property type="match status" value="1"/>
</dbReference>
<dbReference type="SFLD" id="SFLDS00005">
    <property type="entry name" value="Isoprenoid_Synthase_Type_I"/>
    <property type="match status" value="1"/>
</dbReference>
<keyword evidence="5 12" id="KW-0808">Transferase</keyword>
<dbReference type="FunFam" id="1.10.600.10:FF:000001">
    <property type="entry name" value="Geranylgeranyl diphosphate synthase"/>
    <property type="match status" value="1"/>
</dbReference>
<dbReference type="InterPro" id="IPR053378">
    <property type="entry name" value="Prenyl_diphosphate_synthase"/>
</dbReference>
<dbReference type="AlphaFoldDB" id="A0A4Q7P2H8"/>
<evidence type="ECO:0000256" key="9">
    <source>
        <dbReference type="ARBA" id="ARBA00032380"/>
    </source>
</evidence>
<dbReference type="PROSITE" id="PS00444">
    <property type="entry name" value="POLYPRENYL_SYNTHASE_2"/>
    <property type="match status" value="1"/>
</dbReference>
<evidence type="ECO:0000256" key="2">
    <source>
        <dbReference type="ARBA" id="ARBA00006706"/>
    </source>
</evidence>
<dbReference type="PROSITE" id="PS00723">
    <property type="entry name" value="POLYPRENYL_SYNTHASE_1"/>
    <property type="match status" value="1"/>
</dbReference>
<evidence type="ECO:0000256" key="12">
    <source>
        <dbReference type="RuleBase" id="RU004466"/>
    </source>
</evidence>
<gene>
    <name evidence="13" type="ORF">EV209_2605</name>
</gene>
<sequence length="298" mass="33008">MEQNVFEEELKNRVSSVEGILAEFLPEETGYQKTIFEALNYSLLAGGKRLRPLIMREVYSMFGGSGPEIRFLMAAIEMIHTSSLVHDDLPCMDNDLYRRGKPTTWSKFGEDMGTLAGDALMIYAFETAAGAFSKTSNPGRVGEAIRVLASKTGIYGMIGGQTADVELTGKQMDGEQLEFIYRLKTGALLEASMMIGGILAGASEEQTARLENIARNVGMAFQIRDDILDVTSNLETLGKPVHSDERNQKITYVTLYGLAEAAEKVRELSEEAIRELDGLPVKNEFLKELIMNLITREK</sequence>
<comment type="caution">
    <text evidence="13">The sequence shown here is derived from an EMBL/GenBank/DDBJ whole genome shotgun (WGS) entry which is preliminary data.</text>
</comment>
<dbReference type="EMBL" id="SGXF01000006">
    <property type="protein sequence ID" value="RZS92862.1"/>
    <property type="molecule type" value="Genomic_DNA"/>
</dbReference>
<dbReference type="CDD" id="cd00685">
    <property type="entry name" value="Trans_IPPS_HT"/>
    <property type="match status" value="1"/>
</dbReference>
<dbReference type="EC" id="2.5.1.10" evidence="3"/>
<dbReference type="InterPro" id="IPR000092">
    <property type="entry name" value="Polyprenyl_synt"/>
</dbReference>
<dbReference type="Proteomes" id="UP000292927">
    <property type="component" value="Unassembled WGS sequence"/>
</dbReference>
<dbReference type="GO" id="GO:0004337">
    <property type="term" value="F:(2E,6E)-farnesyl diphosphate synthase activity"/>
    <property type="evidence" value="ECO:0007669"/>
    <property type="project" value="UniProtKB-EC"/>
</dbReference>
<evidence type="ECO:0000313" key="14">
    <source>
        <dbReference type="Proteomes" id="UP000292927"/>
    </source>
</evidence>
<name>A0A4Q7P2H8_9FIRM</name>
<comment type="catalytic activity">
    <reaction evidence="11">
        <text>isopentenyl diphosphate + (2E)-geranyl diphosphate = (2E,6E)-farnesyl diphosphate + diphosphate</text>
        <dbReference type="Rhea" id="RHEA:19361"/>
        <dbReference type="ChEBI" id="CHEBI:33019"/>
        <dbReference type="ChEBI" id="CHEBI:58057"/>
        <dbReference type="ChEBI" id="CHEBI:128769"/>
        <dbReference type="ChEBI" id="CHEBI:175763"/>
        <dbReference type="EC" id="2.5.1.10"/>
    </reaction>
</comment>
<dbReference type="GO" id="GO:0046872">
    <property type="term" value="F:metal ion binding"/>
    <property type="evidence" value="ECO:0007669"/>
    <property type="project" value="UniProtKB-KW"/>
</dbReference>
<evidence type="ECO:0000256" key="3">
    <source>
        <dbReference type="ARBA" id="ARBA00012439"/>
    </source>
</evidence>
<dbReference type="GO" id="GO:0016114">
    <property type="term" value="P:terpenoid biosynthetic process"/>
    <property type="evidence" value="ECO:0007669"/>
    <property type="project" value="UniProtKB-ARBA"/>
</dbReference>
<keyword evidence="14" id="KW-1185">Reference proteome</keyword>
<evidence type="ECO:0000256" key="6">
    <source>
        <dbReference type="ARBA" id="ARBA00022723"/>
    </source>
</evidence>
<comment type="cofactor">
    <cofactor evidence="1">
        <name>Mg(2+)</name>
        <dbReference type="ChEBI" id="CHEBI:18420"/>
    </cofactor>
</comment>
<evidence type="ECO:0000313" key="13">
    <source>
        <dbReference type="EMBL" id="RZS92862.1"/>
    </source>
</evidence>
<protein>
    <recommendedName>
        <fullName evidence="4">Farnesyl diphosphate synthase</fullName>
        <ecNumber evidence="3">2.5.1.10</ecNumber>
    </recommendedName>
    <alternativeName>
        <fullName evidence="10">(2E,6E)-farnesyl diphosphate synthase</fullName>
    </alternativeName>
    <alternativeName>
        <fullName evidence="9">Geranyltranstransferase</fullName>
    </alternativeName>
</protein>
<dbReference type="RefSeq" id="WP_130435869.1">
    <property type="nucleotide sequence ID" value="NZ_SGXF01000006.1"/>
</dbReference>
<evidence type="ECO:0000256" key="5">
    <source>
        <dbReference type="ARBA" id="ARBA00022679"/>
    </source>
</evidence>
<comment type="similarity">
    <text evidence="2 12">Belongs to the FPP/GGPP synthase family.</text>
</comment>
<dbReference type="Pfam" id="PF00348">
    <property type="entry name" value="polyprenyl_synt"/>
    <property type="match status" value="1"/>
</dbReference>
<dbReference type="GO" id="GO:0005737">
    <property type="term" value="C:cytoplasm"/>
    <property type="evidence" value="ECO:0007669"/>
    <property type="project" value="UniProtKB-ARBA"/>
</dbReference>
<organism evidence="13 14">
    <name type="scientific">Cuneatibacter caecimuris</name>
    <dbReference type="NCBI Taxonomy" id="1796618"/>
    <lineage>
        <taxon>Bacteria</taxon>
        <taxon>Bacillati</taxon>
        <taxon>Bacillota</taxon>
        <taxon>Clostridia</taxon>
        <taxon>Lachnospirales</taxon>
        <taxon>Lachnospiraceae</taxon>
        <taxon>Cuneatibacter</taxon>
    </lineage>
</organism>
<accession>A0A4Q7P2H8</accession>
<dbReference type="SFLD" id="SFLDG01017">
    <property type="entry name" value="Polyprenyl_Transferase_Like"/>
    <property type="match status" value="1"/>
</dbReference>
<evidence type="ECO:0000256" key="1">
    <source>
        <dbReference type="ARBA" id="ARBA00001946"/>
    </source>
</evidence>
<dbReference type="OrthoDB" id="9805316at2"/>
<dbReference type="SUPFAM" id="SSF48576">
    <property type="entry name" value="Terpenoid synthases"/>
    <property type="match status" value="1"/>
</dbReference>
<evidence type="ECO:0000256" key="8">
    <source>
        <dbReference type="ARBA" id="ARBA00023229"/>
    </source>
</evidence>
<evidence type="ECO:0000256" key="11">
    <source>
        <dbReference type="ARBA" id="ARBA00049399"/>
    </source>
</evidence>
<reference evidence="13 14" key="1">
    <citation type="submission" date="2019-02" db="EMBL/GenBank/DDBJ databases">
        <title>Genomic Encyclopedia of Type Strains, Phase IV (KMG-IV): sequencing the most valuable type-strain genomes for metagenomic binning, comparative biology and taxonomic classification.</title>
        <authorList>
            <person name="Goeker M."/>
        </authorList>
    </citation>
    <scope>NUCLEOTIDE SEQUENCE [LARGE SCALE GENOMIC DNA]</scope>
    <source>
        <strain evidence="13 14">DSM 29486</strain>
    </source>
</reference>
<evidence type="ECO:0000256" key="7">
    <source>
        <dbReference type="ARBA" id="ARBA00022842"/>
    </source>
</evidence>
<proteinExistence type="inferred from homology"/>
<dbReference type="PANTHER" id="PTHR43281:SF1">
    <property type="entry name" value="FARNESYL DIPHOSPHATE SYNTHASE"/>
    <property type="match status" value="1"/>
</dbReference>
<keyword evidence="7" id="KW-0460">Magnesium</keyword>
<evidence type="ECO:0000256" key="10">
    <source>
        <dbReference type="ARBA" id="ARBA00032873"/>
    </source>
</evidence>
<keyword evidence="6" id="KW-0479">Metal-binding</keyword>
<dbReference type="NCBIfam" id="NF045485">
    <property type="entry name" value="FPPsyn"/>
    <property type="match status" value="1"/>
</dbReference>
<dbReference type="InterPro" id="IPR008949">
    <property type="entry name" value="Isoprenoid_synthase_dom_sf"/>
</dbReference>
<dbReference type="Gene3D" id="1.10.600.10">
    <property type="entry name" value="Farnesyl Diphosphate Synthase"/>
    <property type="match status" value="1"/>
</dbReference>
<evidence type="ECO:0000256" key="4">
    <source>
        <dbReference type="ARBA" id="ARBA00015100"/>
    </source>
</evidence>
<dbReference type="InterPro" id="IPR033749">
    <property type="entry name" value="Polyprenyl_synt_CS"/>
</dbReference>
<keyword evidence="8" id="KW-0414">Isoprene biosynthesis</keyword>